<keyword evidence="15" id="KW-0133">Cell shape</keyword>
<protein>
    <recommendedName>
        <fullName evidence="6">Penicillin-binding protein 1A</fullName>
        <ecNumber evidence="24">2.4.99.28</ecNumber>
        <ecNumber evidence="5">3.4.16.4</ecNumber>
    </recommendedName>
</protein>
<dbReference type="RefSeq" id="WP_188409692.1">
    <property type="nucleotide sequence ID" value="NZ_BMCP01000002.1"/>
</dbReference>
<reference evidence="30" key="1">
    <citation type="journal article" date="2014" name="Int. J. Syst. Evol. Microbiol.">
        <title>Complete genome sequence of Corynebacterium casei LMG S-19264T (=DSM 44701T), isolated from a smear-ripened cheese.</title>
        <authorList>
            <consortium name="US DOE Joint Genome Institute (JGI-PGF)"/>
            <person name="Walter F."/>
            <person name="Albersmeier A."/>
            <person name="Kalinowski J."/>
            <person name="Ruckert C."/>
        </authorList>
    </citation>
    <scope>NUCLEOTIDE SEQUENCE</scope>
    <source>
        <strain evidence="30">CCM 7684</strain>
    </source>
</reference>
<comment type="pathway">
    <text evidence="26">Glycan biosynthesis.</text>
</comment>
<evidence type="ECO:0000256" key="19">
    <source>
        <dbReference type="ARBA" id="ARBA00023136"/>
    </source>
</evidence>
<comment type="similarity">
    <text evidence="3">In the C-terminal section; belongs to the transpeptidase family.</text>
</comment>
<dbReference type="SUPFAM" id="SSF53955">
    <property type="entry name" value="Lysozyme-like"/>
    <property type="match status" value="1"/>
</dbReference>
<comment type="catalytic activity">
    <reaction evidence="23">
        <text>Preferential cleavage: (Ac)2-L-Lys-D-Ala-|-D-Ala. Also transpeptidation of peptidyl-alanyl moieties that are N-acyl substituents of D-alanine.</text>
        <dbReference type="EC" id="3.4.16.4"/>
    </reaction>
</comment>
<comment type="caution">
    <text evidence="30">The sequence shown here is derived from an EMBL/GenBank/DDBJ whole genome shotgun (WGS) entry which is preliminary data.</text>
</comment>
<dbReference type="InterPro" id="IPR001460">
    <property type="entry name" value="PCN-bd_Tpept"/>
</dbReference>
<dbReference type="EC" id="2.4.99.28" evidence="24"/>
<comment type="similarity">
    <text evidence="4">In the N-terminal section; belongs to the glycosyltransferase 51 family.</text>
</comment>
<evidence type="ECO:0000256" key="24">
    <source>
        <dbReference type="ARBA" id="ARBA00044770"/>
    </source>
</evidence>
<comment type="pathway">
    <text evidence="2">Cell wall biogenesis; peptidoglycan biosynthesis.</text>
</comment>
<dbReference type="GO" id="GO:0009252">
    <property type="term" value="P:peptidoglycan biosynthetic process"/>
    <property type="evidence" value="ECO:0007669"/>
    <property type="project" value="UniProtKB-UniPathway"/>
</dbReference>
<sequence length="825" mass="90177">MRLLVRFFAFLFATGAILGIVGAAVVGYVLWHYSQDLPEYAALENYEPPVMTRLHATNGSLIAEYAKERRLFLPIQAIPDVIKQAFLSAEDKNFYDHNGIDPVGIMRAVIINFENRGRNVRPQGASTITQQVAKNFLLTNETSLDRKIKEALLAVKIEQALSKDRILELYLNEIYLGFGSYGVAAAALLYFDKSVNELTIPEAAYLAALPKAPNNYHPFRETERAIERRNWVIDRMVENGYVTAADGAEAKETPLAVTARPTGAHIYAAEYFAEEVRRTLYERYGEKGLYEGGLSVRTSLDPQLQEMARAALVAGLIRFDEARGWRGTEQKIDVSGDWGVALAEIPALSDVRPWRLAVVLDTSGGEAIIGLQPLRENNGSIVPERERGTIPLKGMAWAKWATGPKRGAAVKSASQILEPGDVIYVEPLGKDEEAGTYRLRQVPEISGALVAMDPATGRVRAMVGGFSYDQSQFNRASQALRQPGSSFKPLIYAAALDNGYTPSSVVLDGPVEISQGPGLDTWRPENYSGQFYGPQTLRFGIEKSRNVMTVRLAQDMGMPIISEYARRFGVHEDLPPFLSMSLGAGETTLLKMVAGYSVFANGGKKVAPTLIDRIQDRYGRTVYKHDERDCNGCRATAWLGQQPPTLIDNREQVLDPMTAYQMTSMLEGVVLRGTGTALKEVGKPIAGKTGTTNDYKDAWFVGFSPDLAVGVYLGYDQPRNMGRAATGGGIAAPVVKDFMKLALADEPATPFRVPEGIKLIRINPVTGMRAGPGEKRVILEAFKPGTAPPDSYSVIGQANTEYQGEPIDVSPEAGDAIRSGTGGLY</sequence>
<dbReference type="FunFam" id="3.40.710.10:FF:000041">
    <property type="entry name" value="Penicillin-binding protein 1A"/>
    <property type="match status" value="1"/>
</dbReference>
<dbReference type="Pfam" id="PF17092">
    <property type="entry name" value="PCB_OB"/>
    <property type="match status" value="1"/>
</dbReference>
<keyword evidence="14" id="KW-0378">Hydrolase</keyword>
<evidence type="ECO:0000256" key="11">
    <source>
        <dbReference type="ARBA" id="ARBA00022676"/>
    </source>
</evidence>
<evidence type="ECO:0000256" key="13">
    <source>
        <dbReference type="ARBA" id="ARBA00022692"/>
    </source>
</evidence>
<dbReference type="InterPro" id="IPR001264">
    <property type="entry name" value="Glyco_trans_51"/>
</dbReference>
<dbReference type="InterPro" id="IPR036950">
    <property type="entry name" value="PBP_transglycosylase"/>
</dbReference>
<evidence type="ECO:0000313" key="30">
    <source>
        <dbReference type="EMBL" id="GGE43816.1"/>
    </source>
</evidence>
<keyword evidence="19" id="KW-0472">Membrane</keyword>
<evidence type="ECO:0000256" key="22">
    <source>
        <dbReference type="ARBA" id="ARBA00023316"/>
    </source>
</evidence>
<evidence type="ECO:0000256" key="17">
    <source>
        <dbReference type="ARBA" id="ARBA00022984"/>
    </source>
</evidence>
<dbReference type="SUPFAM" id="SSF56601">
    <property type="entry name" value="beta-lactamase/transpeptidase-like"/>
    <property type="match status" value="1"/>
</dbReference>
<dbReference type="Gene3D" id="3.40.710.10">
    <property type="entry name" value="DD-peptidase/beta-lactamase superfamily"/>
    <property type="match status" value="2"/>
</dbReference>
<evidence type="ECO:0000256" key="10">
    <source>
        <dbReference type="ARBA" id="ARBA00022670"/>
    </source>
</evidence>
<evidence type="ECO:0000256" key="1">
    <source>
        <dbReference type="ARBA" id="ARBA00004249"/>
    </source>
</evidence>
<keyword evidence="22" id="KW-0961">Cell wall biogenesis/degradation</keyword>
<dbReference type="UniPathway" id="UPA00219"/>
<dbReference type="GO" id="GO:0030288">
    <property type="term" value="C:outer membrane-bounded periplasmic space"/>
    <property type="evidence" value="ECO:0007669"/>
    <property type="project" value="TreeGrafter"/>
</dbReference>
<evidence type="ECO:0000256" key="20">
    <source>
        <dbReference type="ARBA" id="ARBA00023251"/>
    </source>
</evidence>
<evidence type="ECO:0000256" key="21">
    <source>
        <dbReference type="ARBA" id="ARBA00023268"/>
    </source>
</evidence>
<keyword evidence="18" id="KW-1133">Transmembrane helix</keyword>
<accession>A0A8J2YHZ2</accession>
<evidence type="ECO:0000256" key="9">
    <source>
        <dbReference type="ARBA" id="ARBA00022645"/>
    </source>
</evidence>
<evidence type="ECO:0000256" key="3">
    <source>
        <dbReference type="ARBA" id="ARBA00007090"/>
    </source>
</evidence>
<keyword evidence="11" id="KW-0328">Glycosyltransferase</keyword>
<evidence type="ECO:0000256" key="25">
    <source>
        <dbReference type="ARBA" id="ARBA00049902"/>
    </source>
</evidence>
<dbReference type="FunFam" id="1.10.3810.10:FF:000003">
    <property type="entry name" value="Penicillin-binding protein 1a"/>
    <property type="match status" value="1"/>
</dbReference>
<evidence type="ECO:0000256" key="26">
    <source>
        <dbReference type="ARBA" id="ARBA00060592"/>
    </source>
</evidence>
<evidence type="ECO:0000256" key="5">
    <source>
        <dbReference type="ARBA" id="ARBA00012448"/>
    </source>
</evidence>
<name>A0A8J2YHZ2_9RHOB</name>
<evidence type="ECO:0000256" key="2">
    <source>
        <dbReference type="ARBA" id="ARBA00004752"/>
    </source>
</evidence>
<proteinExistence type="inferred from homology"/>
<dbReference type="GO" id="GO:0046677">
    <property type="term" value="P:response to antibiotic"/>
    <property type="evidence" value="ECO:0007669"/>
    <property type="project" value="UniProtKB-KW"/>
</dbReference>
<evidence type="ECO:0000313" key="31">
    <source>
        <dbReference type="Proteomes" id="UP000602745"/>
    </source>
</evidence>
<dbReference type="PANTHER" id="PTHR32282:SF27">
    <property type="entry name" value="PENICILLIN-BINDING PROTEIN 1A"/>
    <property type="match status" value="1"/>
</dbReference>
<feature type="domain" description="Penicillin-binding protein transpeptidase" evidence="27">
    <location>
        <begin position="447"/>
        <end position="740"/>
    </location>
</feature>
<comment type="subcellular location">
    <subcellularLocation>
        <location evidence="1">Cell inner membrane</location>
        <topology evidence="1">Single-pass type II membrane protein</topology>
    </subcellularLocation>
</comment>
<evidence type="ECO:0000256" key="18">
    <source>
        <dbReference type="ARBA" id="ARBA00022989"/>
    </source>
</evidence>
<dbReference type="GO" id="GO:0009002">
    <property type="term" value="F:serine-type D-Ala-D-Ala carboxypeptidase activity"/>
    <property type="evidence" value="ECO:0007669"/>
    <property type="project" value="UniProtKB-EC"/>
</dbReference>
<dbReference type="AlphaFoldDB" id="A0A8J2YHZ2"/>
<dbReference type="GO" id="GO:0005886">
    <property type="term" value="C:plasma membrane"/>
    <property type="evidence" value="ECO:0007669"/>
    <property type="project" value="UniProtKB-SubCell"/>
</dbReference>
<dbReference type="EC" id="3.4.16.4" evidence="5"/>
<evidence type="ECO:0000259" key="27">
    <source>
        <dbReference type="Pfam" id="PF00905"/>
    </source>
</evidence>
<dbReference type="Pfam" id="PF00905">
    <property type="entry name" value="Transpeptidase"/>
    <property type="match status" value="1"/>
</dbReference>
<evidence type="ECO:0000256" key="6">
    <source>
        <dbReference type="ARBA" id="ARBA00018638"/>
    </source>
</evidence>
<keyword evidence="12" id="KW-0808">Transferase</keyword>
<keyword evidence="8" id="KW-0997">Cell inner membrane</keyword>
<reference evidence="30" key="2">
    <citation type="submission" date="2020-09" db="EMBL/GenBank/DDBJ databases">
        <authorList>
            <person name="Sun Q."/>
            <person name="Sedlacek I."/>
        </authorList>
    </citation>
    <scope>NUCLEOTIDE SEQUENCE</scope>
    <source>
        <strain evidence="30">CCM 7684</strain>
    </source>
</reference>
<dbReference type="GO" id="GO:0008658">
    <property type="term" value="F:penicillin binding"/>
    <property type="evidence" value="ECO:0007669"/>
    <property type="project" value="InterPro"/>
</dbReference>
<evidence type="ECO:0000256" key="14">
    <source>
        <dbReference type="ARBA" id="ARBA00022801"/>
    </source>
</evidence>
<dbReference type="InterPro" id="IPR031376">
    <property type="entry name" value="PCB_OB"/>
</dbReference>
<dbReference type="InterPro" id="IPR050396">
    <property type="entry name" value="Glycosyltr_51/Transpeptidase"/>
</dbReference>
<keyword evidence="17" id="KW-0573">Peptidoglycan synthesis</keyword>
<dbReference type="EMBL" id="BMCP01000002">
    <property type="protein sequence ID" value="GGE43816.1"/>
    <property type="molecule type" value="Genomic_DNA"/>
</dbReference>
<evidence type="ECO:0000256" key="12">
    <source>
        <dbReference type="ARBA" id="ARBA00022679"/>
    </source>
</evidence>
<evidence type="ECO:0000256" key="7">
    <source>
        <dbReference type="ARBA" id="ARBA00022475"/>
    </source>
</evidence>
<keyword evidence="10" id="KW-0645">Protease</keyword>
<dbReference type="GO" id="GO:0008360">
    <property type="term" value="P:regulation of cell shape"/>
    <property type="evidence" value="ECO:0007669"/>
    <property type="project" value="UniProtKB-KW"/>
</dbReference>
<dbReference type="NCBIfam" id="TIGR02074">
    <property type="entry name" value="PBP_1a_fam"/>
    <property type="match status" value="1"/>
</dbReference>
<evidence type="ECO:0000259" key="28">
    <source>
        <dbReference type="Pfam" id="PF00912"/>
    </source>
</evidence>
<keyword evidence="21" id="KW-0511">Multifunctional enzyme</keyword>
<evidence type="ECO:0000256" key="4">
    <source>
        <dbReference type="ARBA" id="ARBA00007739"/>
    </source>
</evidence>
<dbReference type="Gene3D" id="1.10.3810.10">
    <property type="entry name" value="Biosynthetic peptidoglycan transglycosylase-like"/>
    <property type="match status" value="1"/>
</dbReference>
<evidence type="ECO:0000259" key="29">
    <source>
        <dbReference type="Pfam" id="PF17092"/>
    </source>
</evidence>
<comment type="catalytic activity">
    <reaction evidence="25">
        <text>[GlcNAc-(1-&gt;4)-Mur2Ac(oyl-L-Ala-gamma-D-Glu-L-Lys-D-Ala-D-Ala)](n)-di-trans,octa-cis-undecaprenyl diphosphate + beta-D-GlcNAc-(1-&gt;4)-Mur2Ac(oyl-L-Ala-gamma-D-Glu-L-Lys-D-Ala-D-Ala)-di-trans,octa-cis-undecaprenyl diphosphate = [GlcNAc-(1-&gt;4)-Mur2Ac(oyl-L-Ala-gamma-D-Glu-L-Lys-D-Ala-D-Ala)](n+1)-di-trans,octa-cis-undecaprenyl diphosphate + di-trans,octa-cis-undecaprenyl diphosphate + H(+)</text>
        <dbReference type="Rhea" id="RHEA:23708"/>
        <dbReference type="Rhea" id="RHEA-COMP:9602"/>
        <dbReference type="Rhea" id="RHEA-COMP:9603"/>
        <dbReference type="ChEBI" id="CHEBI:15378"/>
        <dbReference type="ChEBI" id="CHEBI:58405"/>
        <dbReference type="ChEBI" id="CHEBI:60033"/>
        <dbReference type="ChEBI" id="CHEBI:78435"/>
        <dbReference type="EC" id="2.4.99.28"/>
    </reaction>
</comment>
<evidence type="ECO:0000256" key="15">
    <source>
        <dbReference type="ARBA" id="ARBA00022960"/>
    </source>
</evidence>
<dbReference type="GO" id="GO:0008955">
    <property type="term" value="F:peptidoglycan glycosyltransferase activity"/>
    <property type="evidence" value="ECO:0007669"/>
    <property type="project" value="UniProtKB-EC"/>
</dbReference>
<dbReference type="Pfam" id="PF00912">
    <property type="entry name" value="Transgly"/>
    <property type="match status" value="1"/>
</dbReference>
<evidence type="ECO:0000256" key="8">
    <source>
        <dbReference type="ARBA" id="ARBA00022519"/>
    </source>
</evidence>
<keyword evidence="20" id="KW-0046">Antibiotic resistance</keyword>
<dbReference type="GO" id="GO:0071555">
    <property type="term" value="P:cell wall organization"/>
    <property type="evidence" value="ECO:0007669"/>
    <property type="project" value="UniProtKB-KW"/>
</dbReference>
<keyword evidence="13" id="KW-0812">Transmembrane</keyword>
<evidence type="ECO:0000256" key="23">
    <source>
        <dbReference type="ARBA" id="ARBA00034000"/>
    </source>
</evidence>
<dbReference type="GO" id="GO:0006508">
    <property type="term" value="P:proteolysis"/>
    <property type="evidence" value="ECO:0007669"/>
    <property type="project" value="UniProtKB-KW"/>
</dbReference>
<keyword evidence="9" id="KW-0121">Carboxypeptidase</keyword>
<keyword evidence="7" id="KW-1003">Cell membrane</keyword>
<gene>
    <name evidence="30" type="primary">mrcA</name>
    <name evidence="30" type="ORF">GCM10007276_21180</name>
</gene>
<dbReference type="PANTHER" id="PTHR32282">
    <property type="entry name" value="BINDING PROTEIN TRANSPEPTIDASE, PUTATIVE-RELATED"/>
    <property type="match status" value="1"/>
</dbReference>
<dbReference type="InterPro" id="IPR012338">
    <property type="entry name" value="Beta-lactam/transpept-like"/>
</dbReference>
<feature type="domain" description="Penicillin-binding protein OB-like" evidence="29">
    <location>
        <begin position="325"/>
        <end position="445"/>
    </location>
</feature>
<keyword evidence="31" id="KW-1185">Reference proteome</keyword>
<dbReference type="InterPro" id="IPR023346">
    <property type="entry name" value="Lysozyme-like_dom_sf"/>
</dbReference>
<feature type="domain" description="Glycosyl transferase family 51" evidence="28">
    <location>
        <begin position="59"/>
        <end position="236"/>
    </location>
</feature>
<dbReference type="Proteomes" id="UP000602745">
    <property type="component" value="Unassembled WGS sequence"/>
</dbReference>
<organism evidence="30 31">
    <name type="scientific">Agaricicola taiwanensis</name>
    <dbReference type="NCBI Taxonomy" id="591372"/>
    <lineage>
        <taxon>Bacteria</taxon>
        <taxon>Pseudomonadati</taxon>
        <taxon>Pseudomonadota</taxon>
        <taxon>Alphaproteobacteria</taxon>
        <taxon>Rhodobacterales</taxon>
        <taxon>Paracoccaceae</taxon>
        <taxon>Agaricicola</taxon>
    </lineage>
</organism>
<keyword evidence="16" id="KW-0735">Signal-anchor</keyword>
<evidence type="ECO:0000256" key="16">
    <source>
        <dbReference type="ARBA" id="ARBA00022968"/>
    </source>
</evidence>